<dbReference type="PANTHER" id="PTHR44591">
    <property type="entry name" value="STRESS RESPONSE REGULATOR PROTEIN 1"/>
    <property type="match status" value="1"/>
</dbReference>
<accession>E1R3P7</accession>
<evidence type="ECO:0000313" key="4">
    <source>
        <dbReference type="EMBL" id="ADK82018.1"/>
    </source>
</evidence>
<name>E1R3P7_SEDSS</name>
<dbReference type="PANTHER" id="PTHR44591:SF25">
    <property type="entry name" value="CHEMOTAXIS TWO-COMPONENT RESPONSE REGULATOR"/>
    <property type="match status" value="1"/>
</dbReference>
<proteinExistence type="predicted"/>
<dbReference type="InterPro" id="IPR001789">
    <property type="entry name" value="Sig_transdc_resp-reg_receiver"/>
</dbReference>
<feature type="domain" description="Response regulatory" evidence="3">
    <location>
        <begin position="8"/>
        <end position="124"/>
    </location>
</feature>
<dbReference type="eggNOG" id="COG0784">
    <property type="taxonomic scope" value="Bacteria"/>
</dbReference>
<dbReference type="SUPFAM" id="SSF52172">
    <property type="entry name" value="CheY-like"/>
    <property type="match status" value="1"/>
</dbReference>
<keyword evidence="1 2" id="KW-0597">Phosphoprotein</keyword>
<protein>
    <submittedName>
        <fullName evidence="4">Response regulator receiver protein</fullName>
    </submittedName>
</protein>
<keyword evidence="5" id="KW-1185">Reference proteome</keyword>
<dbReference type="SMART" id="SM00448">
    <property type="entry name" value="REC"/>
    <property type="match status" value="1"/>
</dbReference>
<dbReference type="Gene3D" id="3.40.50.2300">
    <property type="match status" value="1"/>
</dbReference>
<dbReference type="EMBL" id="CP002116">
    <property type="protein sequence ID" value="ADK82018.1"/>
    <property type="molecule type" value="Genomic_DNA"/>
</dbReference>
<dbReference type="InterPro" id="IPR050595">
    <property type="entry name" value="Bact_response_regulator"/>
</dbReference>
<dbReference type="Pfam" id="PF00072">
    <property type="entry name" value="Response_reg"/>
    <property type="match status" value="1"/>
</dbReference>
<feature type="modified residue" description="4-aspartylphosphate" evidence="2">
    <location>
        <position position="57"/>
    </location>
</feature>
<gene>
    <name evidence="4" type="ordered locus">Spirs_2915</name>
</gene>
<reference evidence="4 5" key="1">
    <citation type="journal article" date="2010" name="Stand. Genomic Sci.">
        <title>Complete genome sequence of Spirochaeta smaragdinae type strain (SEBR 4228).</title>
        <authorList>
            <person name="Mavromatis K."/>
            <person name="Yasawong M."/>
            <person name="Chertkov O."/>
            <person name="Lapidus A."/>
            <person name="Lucas S."/>
            <person name="Nolan M."/>
            <person name="Del Rio T.G."/>
            <person name="Tice H."/>
            <person name="Cheng J.F."/>
            <person name="Pitluck S."/>
            <person name="Liolios K."/>
            <person name="Ivanova N."/>
            <person name="Tapia R."/>
            <person name="Han C."/>
            <person name="Bruce D."/>
            <person name="Goodwin L."/>
            <person name="Pati A."/>
            <person name="Chen A."/>
            <person name="Palaniappan K."/>
            <person name="Land M."/>
            <person name="Hauser L."/>
            <person name="Chang Y.J."/>
            <person name="Jeffries C.D."/>
            <person name="Detter J.C."/>
            <person name="Rohde M."/>
            <person name="Brambilla E."/>
            <person name="Spring S."/>
            <person name="Goker M."/>
            <person name="Sikorski J."/>
            <person name="Woyke T."/>
            <person name="Bristow J."/>
            <person name="Eisen J.A."/>
            <person name="Markowitz V."/>
            <person name="Hugenholtz P."/>
            <person name="Klenk H.P."/>
            <person name="Kyrpides N.C."/>
        </authorList>
    </citation>
    <scope>NUCLEOTIDE SEQUENCE [LARGE SCALE GENOMIC DNA]</scope>
    <source>
        <strain evidence="5">DSM 11293 / JCM 15392 / SEBR 4228</strain>
    </source>
</reference>
<evidence type="ECO:0000259" key="3">
    <source>
        <dbReference type="PROSITE" id="PS50110"/>
    </source>
</evidence>
<sequence length="125" mass="13768">MIGMEKKTVLCVDDSPTIRKLVHKALEPEGYEVVDAANGKEALDISDGRHIDFFLVDVNMPVMDGFQFAERLKNRDSGATVPVVFLTTESGSDKKQRGKELGVRGWIVKPFEATSLVKLVSMLTG</sequence>
<organism evidence="4 5">
    <name type="scientific">Sediminispirochaeta smaragdinae (strain DSM 11293 / JCM 15392 / SEBR 4228)</name>
    <name type="common">Spirochaeta smaragdinae</name>
    <dbReference type="NCBI Taxonomy" id="573413"/>
    <lineage>
        <taxon>Bacteria</taxon>
        <taxon>Pseudomonadati</taxon>
        <taxon>Spirochaetota</taxon>
        <taxon>Spirochaetia</taxon>
        <taxon>Spirochaetales</taxon>
        <taxon>Spirochaetaceae</taxon>
        <taxon>Sediminispirochaeta</taxon>
    </lineage>
</organism>
<dbReference type="AlphaFoldDB" id="E1R3P7"/>
<dbReference type="STRING" id="573413.Spirs_2915"/>
<dbReference type="KEGG" id="ssm:Spirs_2915"/>
<evidence type="ECO:0000313" key="5">
    <source>
        <dbReference type="Proteomes" id="UP000002318"/>
    </source>
</evidence>
<dbReference type="GO" id="GO:0000160">
    <property type="term" value="P:phosphorelay signal transduction system"/>
    <property type="evidence" value="ECO:0007669"/>
    <property type="project" value="InterPro"/>
</dbReference>
<dbReference type="HOGENOM" id="CLU_000445_69_17_12"/>
<dbReference type="Proteomes" id="UP000002318">
    <property type="component" value="Chromosome"/>
</dbReference>
<evidence type="ECO:0000256" key="2">
    <source>
        <dbReference type="PROSITE-ProRule" id="PRU00169"/>
    </source>
</evidence>
<dbReference type="InterPro" id="IPR011006">
    <property type="entry name" value="CheY-like_superfamily"/>
</dbReference>
<evidence type="ECO:0000256" key="1">
    <source>
        <dbReference type="ARBA" id="ARBA00022553"/>
    </source>
</evidence>
<dbReference type="PROSITE" id="PS50110">
    <property type="entry name" value="RESPONSE_REGULATORY"/>
    <property type="match status" value="1"/>
</dbReference>